<evidence type="ECO:0000256" key="2">
    <source>
        <dbReference type="ARBA" id="ARBA00023015"/>
    </source>
</evidence>
<organism evidence="6 7">
    <name type="scientific">Chromatium okenii</name>
    <dbReference type="NCBI Taxonomy" id="61644"/>
    <lineage>
        <taxon>Bacteria</taxon>
        <taxon>Pseudomonadati</taxon>
        <taxon>Pseudomonadota</taxon>
        <taxon>Gammaproteobacteria</taxon>
        <taxon>Chromatiales</taxon>
        <taxon>Chromatiaceae</taxon>
        <taxon>Chromatium</taxon>
    </lineage>
</organism>
<dbReference type="SUPFAM" id="SSF46955">
    <property type="entry name" value="Putative DNA-binding domain"/>
    <property type="match status" value="1"/>
</dbReference>
<proteinExistence type="predicted"/>
<dbReference type="Pfam" id="PF13411">
    <property type="entry name" value="MerR_1"/>
    <property type="match status" value="1"/>
</dbReference>
<dbReference type="GO" id="GO:0003700">
    <property type="term" value="F:DNA-binding transcription factor activity"/>
    <property type="evidence" value="ECO:0007669"/>
    <property type="project" value="InterPro"/>
</dbReference>
<dbReference type="PANTHER" id="PTHR30204:SF69">
    <property type="entry name" value="MERR-FAMILY TRANSCRIPTIONAL REGULATOR"/>
    <property type="match status" value="1"/>
</dbReference>
<reference evidence="6 7" key="1">
    <citation type="submission" date="2018-01" db="EMBL/GenBank/DDBJ databases">
        <title>The complete genome sequence of Chromatium okenii LaCa, a purple sulfur bacterium with a turbulent life.</title>
        <authorList>
            <person name="Luedin S.M."/>
            <person name="Liechti N."/>
            <person name="Storelli N."/>
            <person name="Danza F."/>
            <person name="Wittwer M."/>
            <person name="Pothier J.F."/>
            <person name="Tonolla M.A."/>
        </authorList>
    </citation>
    <scope>NUCLEOTIDE SEQUENCE [LARGE SCALE GENOMIC DNA]</scope>
    <source>
        <strain evidence="6 7">LaCa</strain>
    </source>
</reference>
<evidence type="ECO:0000313" key="6">
    <source>
        <dbReference type="EMBL" id="PQJ96303.1"/>
    </source>
</evidence>
<name>A0A2S7XRX3_9GAMM</name>
<keyword evidence="2" id="KW-0805">Transcription regulation</keyword>
<evidence type="ECO:0000256" key="4">
    <source>
        <dbReference type="ARBA" id="ARBA00023163"/>
    </source>
</evidence>
<dbReference type="GO" id="GO:0003677">
    <property type="term" value="F:DNA binding"/>
    <property type="evidence" value="ECO:0007669"/>
    <property type="project" value="UniProtKB-KW"/>
</dbReference>
<dbReference type="InterPro" id="IPR047057">
    <property type="entry name" value="MerR_fam"/>
</dbReference>
<dbReference type="InterPro" id="IPR000551">
    <property type="entry name" value="MerR-type_HTH_dom"/>
</dbReference>
<dbReference type="EMBL" id="PPGH01000035">
    <property type="protein sequence ID" value="PQJ96303.1"/>
    <property type="molecule type" value="Genomic_DNA"/>
</dbReference>
<dbReference type="OrthoDB" id="9802944at2"/>
<gene>
    <name evidence="6" type="ORF">CXB77_11185</name>
</gene>
<dbReference type="RefSeq" id="WP_105073929.1">
    <property type="nucleotide sequence ID" value="NZ_PPGH01000035.1"/>
</dbReference>
<evidence type="ECO:0000256" key="1">
    <source>
        <dbReference type="ARBA" id="ARBA00022491"/>
    </source>
</evidence>
<accession>A0A2S7XRX3</accession>
<evidence type="ECO:0000259" key="5">
    <source>
        <dbReference type="PROSITE" id="PS50937"/>
    </source>
</evidence>
<keyword evidence="4" id="KW-0804">Transcription</keyword>
<comment type="caution">
    <text evidence="6">The sequence shown here is derived from an EMBL/GenBank/DDBJ whole genome shotgun (WGS) entry which is preliminary data.</text>
</comment>
<sequence>MKTGAFKKIGEVVELLGTTPRTLRFYEAEGLISSRRTAGGTRYYSDADIARFSAILRLANAGIPLHLVKTIATTREHYATGAESSHAIHTLLTTLHEQVNAQMALLTQLTADLSFAATTLESCFHCGNAPTRSGCPECLVNQRLDASELLNLIWEQELN</sequence>
<keyword evidence="1" id="KW-0678">Repressor</keyword>
<keyword evidence="3" id="KW-0238">DNA-binding</keyword>
<feature type="domain" description="HTH merR-type" evidence="5">
    <location>
        <begin position="9"/>
        <end position="74"/>
    </location>
</feature>
<evidence type="ECO:0000256" key="3">
    <source>
        <dbReference type="ARBA" id="ARBA00023125"/>
    </source>
</evidence>
<dbReference type="Gene3D" id="1.10.1660.10">
    <property type="match status" value="1"/>
</dbReference>
<protein>
    <recommendedName>
        <fullName evidence="5">HTH merR-type domain-containing protein</fullName>
    </recommendedName>
</protein>
<dbReference type="InterPro" id="IPR009061">
    <property type="entry name" value="DNA-bd_dom_put_sf"/>
</dbReference>
<dbReference type="PANTHER" id="PTHR30204">
    <property type="entry name" value="REDOX-CYCLING DRUG-SENSING TRANSCRIPTIONAL ACTIVATOR SOXR"/>
    <property type="match status" value="1"/>
</dbReference>
<dbReference type="CDD" id="cd00592">
    <property type="entry name" value="HTH_MerR-like"/>
    <property type="match status" value="1"/>
</dbReference>
<dbReference type="AlphaFoldDB" id="A0A2S7XRX3"/>
<dbReference type="PRINTS" id="PR00040">
    <property type="entry name" value="HTHMERR"/>
</dbReference>
<dbReference type="Proteomes" id="UP000239936">
    <property type="component" value="Unassembled WGS sequence"/>
</dbReference>
<dbReference type="PROSITE" id="PS50937">
    <property type="entry name" value="HTH_MERR_2"/>
    <property type="match status" value="1"/>
</dbReference>
<evidence type="ECO:0000313" key="7">
    <source>
        <dbReference type="Proteomes" id="UP000239936"/>
    </source>
</evidence>
<dbReference type="SMART" id="SM00422">
    <property type="entry name" value="HTH_MERR"/>
    <property type="match status" value="1"/>
</dbReference>
<keyword evidence="7" id="KW-1185">Reference proteome</keyword>